<sequence>MENVKHKRPFGFYVCALGFTFERLAFYTVKYLLAIWIATEAASGGLGLSDTQGAAMSASFVAWTYITPIFGGYIADHWISPRICVPVGMILMGLGYLCTWKADSLALVWAMIILVSVGTGLFKGNLSGINGLLFHDAEELNSAFSIQYSFVNIGSFCGTTFIAMLATTGLFGIKTSFNTVFLICAIFLFIDAIWFIANGRALGDAGKKPFKADQRDFETAGTAAKEKGESAPLTSGDWKRIIAIILVTLFSALFWMLWYMAYMPAYYRFGWGDGADYMNLANWQIGSFTIPTSWFDSVNALVCIILGPTLAVLWDKLAKRPQGDLSMFKKTALGIILVGISYIVMVVADMIASANGQCSVFWLALVCLLMSVGEMVFSPLGNSFVSKLAPAKVLGLLLGFWPIAVFIAQQIYPALYDWLKTISFTVGYGGLAAIMIVLGIILWACSGKLDEMEKAE</sequence>
<evidence type="ECO:0000256" key="7">
    <source>
        <dbReference type="SAM" id="Phobius"/>
    </source>
</evidence>
<dbReference type="Pfam" id="PF00854">
    <property type="entry name" value="PTR2"/>
    <property type="match status" value="2"/>
</dbReference>
<feature type="transmembrane region" description="Helical" evidence="7">
    <location>
        <begin position="108"/>
        <end position="129"/>
    </location>
</feature>
<feature type="transmembrane region" description="Helical" evidence="7">
    <location>
        <begin position="150"/>
        <end position="173"/>
    </location>
</feature>
<gene>
    <name evidence="8" type="ORF">H6A13_04885</name>
</gene>
<evidence type="ECO:0000313" key="9">
    <source>
        <dbReference type="Proteomes" id="UP000713880"/>
    </source>
</evidence>
<dbReference type="EMBL" id="JACJLV010000011">
    <property type="protein sequence ID" value="MBM6826444.1"/>
    <property type="molecule type" value="Genomic_DNA"/>
</dbReference>
<dbReference type="GO" id="GO:0005886">
    <property type="term" value="C:plasma membrane"/>
    <property type="evidence" value="ECO:0007669"/>
    <property type="project" value="UniProtKB-SubCell"/>
</dbReference>
<reference evidence="8" key="1">
    <citation type="submission" date="2020-08" db="EMBL/GenBank/DDBJ databases">
        <authorList>
            <person name="Cejkova D."/>
            <person name="Kubasova T."/>
            <person name="Jahodarova E."/>
            <person name="Rychlik I."/>
        </authorList>
    </citation>
    <scope>NUCLEOTIDE SEQUENCE</scope>
    <source>
        <strain evidence="8">An420c</strain>
    </source>
</reference>
<keyword evidence="2" id="KW-0813">Transport</keyword>
<dbReference type="InterPro" id="IPR000109">
    <property type="entry name" value="POT_fam"/>
</dbReference>
<accession>A0A938X1P9</accession>
<evidence type="ECO:0000256" key="3">
    <source>
        <dbReference type="ARBA" id="ARBA00022475"/>
    </source>
</evidence>
<dbReference type="PANTHER" id="PTHR23517:SF15">
    <property type="entry name" value="PROTON-DEPENDENT OLIGOPEPTIDE FAMILY TRANSPORT PROTEIN"/>
    <property type="match status" value="1"/>
</dbReference>
<reference evidence="8" key="2">
    <citation type="journal article" date="2021" name="Sci. Rep.">
        <title>The distribution of antibiotic resistance genes in chicken gut microbiota commensals.</title>
        <authorList>
            <person name="Juricova H."/>
            <person name="Matiasovicova J."/>
            <person name="Kubasova T."/>
            <person name="Cejkova D."/>
            <person name="Rychlik I."/>
        </authorList>
    </citation>
    <scope>NUCLEOTIDE SEQUENCE</scope>
    <source>
        <strain evidence="8">An420c</strain>
    </source>
</reference>
<feature type="transmembrane region" description="Helical" evidence="7">
    <location>
        <begin position="179"/>
        <end position="197"/>
    </location>
</feature>
<dbReference type="SUPFAM" id="SSF103473">
    <property type="entry name" value="MFS general substrate transporter"/>
    <property type="match status" value="1"/>
</dbReference>
<dbReference type="InterPro" id="IPR005279">
    <property type="entry name" value="Dipep/tripep_permease"/>
</dbReference>
<feature type="transmembrane region" description="Helical" evidence="7">
    <location>
        <begin position="12"/>
        <end position="38"/>
    </location>
</feature>
<feature type="transmembrane region" description="Helical" evidence="7">
    <location>
        <begin position="83"/>
        <end position="102"/>
    </location>
</feature>
<name>A0A938X1P9_9CLOT</name>
<evidence type="ECO:0000256" key="4">
    <source>
        <dbReference type="ARBA" id="ARBA00022692"/>
    </source>
</evidence>
<dbReference type="InterPro" id="IPR050171">
    <property type="entry name" value="MFS_Transporters"/>
</dbReference>
<dbReference type="AlphaFoldDB" id="A0A938X1P9"/>
<dbReference type="RefSeq" id="WP_204908492.1">
    <property type="nucleotide sequence ID" value="NZ_JACJLV010000011.1"/>
</dbReference>
<feature type="transmembrane region" description="Helical" evidence="7">
    <location>
        <begin position="297"/>
        <end position="314"/>
    </location>
</feature>
<feature type="transmembrane region" description="Helical" evidence="7">
    <location>
        <begin position="241"/>
        <end position="261"/>
    </location>
</feature>
<protein>
    <submittedName>
        <fullName evidence="8">Peptide MFS transporter</fullName>
    </submittedName>
</protein>
<evidence type="ECO:0000256" key="2">
    <source>
        <dbReference type="ARBA" id="ARBA00022448"/>
    </source>
</evidence>
<keyword evidence="3" id="KW-1003">Cell membrane</keyword>
<keyword evidence="6 7" id="KW-0472">Membrane</keyword>
<proteinExistence type="predicted"/>
<feature type="transmembrane region" description="Helical" evidence="7">
    <location>
        <begin position="424"/>
        <end position="445"/>
    </location>
</feature>
<keyword evidence="4 7" id="KW-0812">Transmembrane</keyword>
<evidence type="ECO:0000256" key="1">
    <source>
        <dbReference type="ARBA" id="ARBA00004651"/>
    </source>
</evidence>
<dbReference type="InterPro" id="IPR036259">
    <property type="entry name" value="MFS_trans_sf"/>
</dbReference>
<keyword evidence="5 7" id="KW-1133">Transmembrane helix</keyword>
<comment type="caution">
    <text evidence="8">The sequence shown here is derived from an EMBL/GenBank/DDBJ whole genome shotgun (WGS) entry which is preliminary data.</text>
</comment>
<comment type="subcellular location">
    <subcellularLocation>
        <location evidence="1">Cell membrane</location>
        <topology evidence="1">Multi-pass membrane protein</topology>
    </subcellularLocation>
</comment>
<feature type="transmembrane region" description="Helical" evidence="7">
    <location>
        <begin position="360"/>
        <end position="381"/>
    </location>
</feature>
<dbReference type="GO" id="GO:1904680">
    <property type="term" value="F:peptide transmembrane transporter activity"/>
    <property type="evidence" value="ECO:0007669"/>
    <property type="project" value="InterPro"/>
</dbReference>
<feature type="transmembrane region" description="Helical" evidence="7">
    <location>
        <begin position="335"/>
        <end position="354"/>
    </location>
</feature>
<evidence type="ECO:0000256" key="5">
    <source>
        <dbReference type="ARBA" id="ARBA00022989"/>
    </source>
</evidence>
<dbReference type="Gene3D" id="1.20.1250.20">
    <property type="entry name" value="MFS general substrate transporter like domains"/>
    <property type="match status" value="2"/>
</dbReference>
<organism evidence="8 9">
    <name type="scientific">Mordavella massiliensis</name>
    <dbReference type="NCBI Taxonomy" id="1871024"/>
    <lineage>
        <taxon>Bacteria</taxon>
        <taxon>Bacillati</taxon>
        <taxon>Bacillota</taxon>
        <taxon>Clostridia</taxon>
        <taxon>Eubacteriales</taxon>
        <taxon>Clostridiaceae</taxon>
        <taxon>Mordavella</taxon>
    </lineage>
</organism>
<evidence type="ECO:0000256" key="6">
    <source>
        <dbReference type="ARBA" id="ARBA00023136"/>
    </source>
</evidence>
<evidence type="ECO:0000313" key="8">
    <source>
        <dbReference type="EMBL" id="MBM6826444.1"/>
    </source>
</evidence>
<dbReference type="PANTHER" id="PTHR23517">
    <property type="entry name" value="RESISTANCE PROTEIN MDTM, PUTATIVE-RELATED-RELATED"/>
    <property type="match status" value="1"/>
</dbReference>
<dbReference type="GO" id="GO:0015833">
    <property type="term" value="P:peptide transport"/>
    <property type="evidence" value="ECO:0007669"/>
    <property type="project" value="InterPro"/>
</dbReference>
<feature type="transmembrane region" description="Helical" evidence="7">
    <location>
        <begin position="58"/>
        <end position="76"/>
    </location>
</feature>
<feature type="transmembrane region" description="Helical" evidence="7">
    <location>
        <begin position="393"/>
        <end position="412"/>
    </location>
</feature>
<dbReference type="CDD" id="cd17346">
    <property type="entry name" value="MFS_DtpA_like"/>
    <property type="match status" value="1"/>
</dbReference>
<dbReference type="Proteomes" id="UP000713880">
    <property type="component" value="Unassembled WGS sequence"/>
</dbReference>
<keyword evidence="9" id="KW-1185">Reference proteome</keyword>